<keyword evidence="5" id="KW-0732">Signal</keyword>
<evidence type="ECO:0000256" key="8">
    <source>
        <dbReference type="ARBA" id="ARBA00023288"/>
    </source>
</evidence>
<keyword evidence="4 9" id="KW-0812">Transmembrane</keyword>
<evidence type="ECO:0000313" key="10">
    <source>
        <dbReference type="EMBL" id="CAB3725596.1"/>
    </source>
</evidence>
<dbReference type="GO" id="GO:0005886">
    <property type="term" value="C:plasma membrane"/>
    <property type="evidence" value="ECO:0007669"/>
    <property type="project" value="UniProtKB-SubCell"/>
</dbReference>
<evidence type="ECO:0000256" key="3">
    <source>
        <dbReference type="ARBA" id="ARBA00022452"/>
    </source>
</evidence>
<dbReference type="PANTHER" id="PTHR30203">
    <property type="entry name" value="OUTER MEMBRANE CATION EFFLUX PROTEIN"/>
    <property type="match status" value="1"/>
</dbReference>
<reference evidence="10 11" key="1">
    <citation type="submission" date="2020-04" db="EMBL/GenBank/DDBJ databases">
        <authorList>
            <person name="De Canck E."/>
        </authorList>
    </citation>
    <scope>NUCLEOTIDE SEQUENCE [LARGE SCALE GENOMIC DNA]</scope>
    <source>
        <strain evidence="10 11">LMG 24238</strain>
    </source>
</reference>
<dbReference type="PANTHER" id="PTHR30203:SF20">
    <property type="entry name" value="MULTIDRUG RESISTANCE OUTER MEMBRANE PROTEIN MDTP-RELATED"/>
    <property type="match status" value="1"/>
</dbReference>
<dbReference type="GO" id="GO:0015562">
    <property type="term" value="F:efflux transmembrane transporter activity"/>
    <property type="evidence" value="ECO:0007669"/>
    <property type="project" value="InterPro"/>
</dbReference>
<organism evidence="10 11">
    <name type="scientific">Paraburkholderia sediminicola</name>
    <dbReference type="NCBI Taxonomy" id="458836"/>
    <lineage>
        <taxon>Bacteria</taxon>
        <taxon>Pseudomonadati</taxon>
        <taxon>Pseudomonadota</taxon>
        <taxon>Betaproteobacteria</taxon>
        <taxon>Burkholderiales</taxon>
        <taxon>Burkholderiaceae</taxon>
        <taxon>Paraburkholderia</taxon>
    </lineage>
</organism>
<dbReference type="SUPFAM" id="SSF56954">
    <property type="entry name" value="Outer membrane efflux proteins (OEP)"/>
    <property type="match status" value="1"/>
</dbReference>
<comment type="subcellular location">
    <subcellularLocation>
        <location evidence="9">Cell membrane</location>
        <topology evidence="9">Lipid-anchor</topology>
    </subcellularLocation>
    <subcellularLocation>
        <location evidence="1">Membrane</location>
    </subcellularLocation>
</comment>
<evidence type="ECO:0000256" key="6">
    <source>
        <dbReference type="ARBA" id="ARBA00023136"/>
    </source>
</evidence>
<keyword evidence="8 9" id="KW-0449">Lipoprotein</keyword>
<name>A0A6J5C756_9BURK</name>
<dbReference type="NCBIfam" id="TIGR01845">
    <property type="entry name" value="outer_NodT"/>
    <property type="match status" value="1"/>
</dbReference>
<dbReference type="NCBIfam" id="NF007390">
    <property type="entry name" value="PRK09915.1"/>
    <property type="match status" value="1"/>
</dbReference>
<dbReference type="InterPro" id="IPR010131">
    <property type="entry name" value="MdtP/NodT-like"/>
</dbReference>
<accession>A0A6J5C756</accession>
<dbReference type="GeneID" id="97043868"/>
<dbReference type="RefSeq" id="WP_246287727.1">
    <property type="nucleotide sequence ID" value="NZ_CADIKC010000008.1"/>
</dbReference>
<dbReference type="EMBL" id="CADIKC010000008">
    <property type="protein sequence ID" value="CAB3725596.1"/>
    <property type="molecule type" value="Genomic_DNA"/>
</dbReference>
<sequence>MTHFAYILRRVLRLPSLSSLCRLARMPITRLAIRLGMQPGSRLAIRLGTQPGTQPTTRLGVRPATRLLDFRLASLALPLLTLCVTSCAIIHHDSPPAAMIAPQQIRLADDIHLANEGWPSARWWEQYHDPQLNTLVDLALAHAPSLAIAREHVAQAHAQVELIQAAAGLQMSALAEADREHVSDHGFLSAYASHDPAIGAYGPWYWTGLIGVDAHYDIDIWGKQRDLVRAAIGEQNARRAEAAQAELELSAGVAQLYYSIQITYTSIDLLRQLREVRAFELDTRSARHGRGLEALTQTAQARSQVLAIDQQIASSEEQIVHAREALRALAGVGSDDLPAIAPVPLPAPSGSLPSTLSYELLARRPDLQAMRWLVQASFDKIDASKAAFYPSFDITAFFGFNALRMRDLFLHSSQQINLIPGLTLPIFDGGRLNANLHGARSASNTLIEQYDQAVLDAVRDVAQGGSAIDDLDHRAHLQRDRIDALRFASDSAEASYQIGLGDRMSAMQAKAPVIAGRLELVQLTGDEIEAGIVLTRALGGGYRSDDLPGASASTNKP</sequence>
<keyword evidence="3 9" id="KW-1134">Transmembrane beta strand</keyword>
<protein>
    <submittedName>
        <fullName evidence="10">Cation efflux system protein CusC</fullName>
    </submittedName>
</protein>
<proteinExistence type="inferred from homology"/>
<keyword evidence="7 9" id="KW-0564">Palmitate</keyword>
<evidence type="ECO:0000256" key="9">
    <source>
        <dbReference type="RuleBase" id="RU362097"/>
    </source>
</evidence>
<dbReference type="AlphaFoldDB" id="A0A6J5C756"/>
<dbReference type="Gene3D" id="2.20.200.10">
    <property type="entry name" value="Outer membrane efflux proteins (OEP)"/>
    <property type="match status" value="1"/>
</dbReference>
<evidence type="ECO:0000256" key="4">
    <source>
        <dbReference type="ARBA" id="ARBA00022692"/>
    </source>
</evidence>
<dbReference type="Gene3D" id="1.20.1600.10">
    <property type="entry name" value="Outer membrane efflux proteins (OEP)"/>
    <property type="match status" value="1"/>
</dbReference>
<gene>
    <name evidence="10" type="primary">cusC</name>
    <name evidence="10" type="ORF">LMG24238_05277</name>
</gene>
<comment type="similarity">
    <text evidence="2 9">Belongs to the outer membrane factor (OMF) (TC 1.B.17) family.</text>
</comment>
<dbReference type="InterPro" id="IPR003423">
    <property type="entry name" value="OMP_efflux"/>
</dbReference>
<evidence type="ECO:0000256" key="5">
    <source>
        <dbReference type="ARBA" id="ARBA00022729"/>
    </source>
</evidence>
<dbReference type="Pfam" id="PF02321">
    <property type="entry name" value="OEP"/>
    <property type="match status" value="2"/>
</dbReference>
<evidence type="ECO:0000256" key="1">
    <source>
        <dbReference type="ARBA" id="ARBA00004370"/>
    </source>
</evidence>
<evidence type="ECO:0000313" key="11">
    <source>
        <dbReference type="Proteomes" id="UP000494255"/>
    </source>
</evidence>
<evidence type="ECO:0000256" key="7">
    <source>
        <dbReference type="ARBA" id="ARBA00023139"/>
    </source>
</evidence>
<dbReference type="Proteomes" id="UP000494255">
    <property type="component" value="Unassembled WGS sequence"/>
</dbReference>
<keyword evidence="6 9" id="KW-0472">Membrane</keyword>
<evidence type="ECO:0000256" key="2">
    <source>
        <dbReference type="ARBA" id="ARBA00007613"/>
    </source>
</evidence>
<keyword evidence="11" id="KW-1185">Reference proteome</keyword>